<dbReference type="EMBL" id="JBHGCJ010000007">
    <property type="protein sequence ID" value="MFG6109739.1"/>
    <property type="molecule type" value="Genomic_DNA"/>
</dbReference>
<dbReference type="Proteomes" id="UP001605261">
    <property type="component" value="Unassembled WGS sequence"/>
</dbReference>
<dbReference type="RefSeq" id="WP_394163546.1">
    <property type="nucleotide sequence ID" value="NZ_JBHGCJ010000007.1"/>
</dbReference>
<evidence type="ECO:0000313" key="2">
    <source>
        <dbReference type="Proteomes" id="UP001605261"/>
    </source>
</evidence>
<evidence type="ECO:0000313" key="1">
    <source>
        <dbReference type="EMBL" id="MFG6109739.1"/>
    </source>
</evidence>
<keyword evidence="2" id="KW-1185">Reference proteome</keyword>
<accession>A0ABW7CXR6</accession>
<name>A0ABW7CXR6_9GAMM</name>
<organism evidence="1 2">
    <name type="scientific">Stenotrophomonas nematodicola</name>
    <dbReference type="NCBI Taxonomy" id="2656746"/>
    <lineage>
        <taxon>Bacteria</taxon>
        <taxon>Pseudomonadati</taxon>
        <taxon>Pseudomonadota</taxon>
        <taxon>Gammaproteobacteria</taxon>
        <taxon>Lysobacterales</taxon>
        <taxon>Lysobacteraceae</taxon>
        <taxon>Stenotrophomonas</taxon>
    </lineage>
</organism>
<sequence>MTALKPPSPDSILYVIYQRDGDGAFTYEVDGGVIVSYWYGYAFDLKGKHYFTGFATRTEGTEGPEAEGGLMEPGHVAIAQATFVQGGDAAKPVWSQLDTDGYVGEFGANDQGDPVDTTRKAQSHATDDGRLVLAVPTRRFADGVATASFALFLFDPANVDDLSFRRWGYLGSIAAGSDNSAACDDEKVMPCAVSTGELTFGAPGASGLPALKVGLAGKAISGPGTLRDLGPADALTYTFNAKAGRYQP</sequence>
<proteinExistence type="predicted"/>
<gene>
    <name evidence="1" type="ORF">ACEU0G_003758</name>
</gene>
<reference evidence="1 2" key="1">
    <citation type="submission" date="2024-09" db="EMBL/GenBank/DDBJ databases">
        <authorList>
            <consortium name="All-Russian atlas of soil microorganisms"/>
            <consortium name="as a basis for the search for new antimicrobial producers and enzymes with unique properties"/>
            <person name="Sokolova E.A."/>
            <person name="Voronina E.N."/>
        </authorList>
    </citation>
    <scope>NUCLEOTIDE SEQUENCE [LARGE SCALE GENOMIC DNA]</scope>
    <source>
        <strain evidence="1 2">AF-22b-331.1</strain>
    </source>
</reference>
<protein>
    <submittedName>
        <fullName evidence="1">Uncharacterized protein</fullName>
    </submittedName>
</protein>
<comment type="caution">
    <text evidence="1">The sequence shown here is derived from an EMBL/GenBank/DDBJ whole genome shotgun (WGS) entry which is preliminary data.</text>
</comment>